<comment type="similarity">
    <text evidence="6">Belongs to the class IV-like SAM-binding methyltransferase superfamily. RNA methyltransferase TrmH family. RlmB subfamily.</text>
</comment>
<dbReference type="GO" id="GO:0005829">
    <property type="term" value="C:cytosol"/>
    <property type="evidence" value="ECO:0007669"/>
    <property type="project" value="TreeGrafter"/>
</dbReference>
<dbReference type="NCBIfam" id="TIGR00186">
    <property type="entry name" value="rRNA_methyl_3"/>
    <property type="match status" value="1"/>
</dbReference>
<dbReference type="InterPro" id="IPR024915">
    <property type="entry name" value="23S_rRNA_MeTrfase_RlmB"/>
</dbReference>
<keyword evidence="1 6" id="KW-0963">Cytoplasm</keyword>
<dbReference type="InterPro" id="IPR001537">
    <property type="entry name" value="SpoU_MeTrfase"/>
</dbReference>
<evidence type="ECO:0000256" key="4">
    <source>
        <dbReference type="ARBA" id="ARBA00022679"/>
    </source>
</evidence>
<dbReference type="InterPro" id="IPR029028">
    <property type="entry name" value="Alpha/beta_knot_MTases"/>
</dbReference>
<keyword evidence="2 6" id="KW-0698">rRNA processing</keyword>
<dbReference type="InterPro" id="IPR004441">
    <property type="entry name" value="rRNA_MeTrfase_TrmH"/>
</dbReference>
<evidence type="ECO:0000256" key="3">
    <source>
        <dbReference type="ARBA" id="ARBA00022603"/>
    </source>
</evidence>
<name>A0A2W4R1B3_9GAMM</name>
<dbReference type="EMBL" id="QJPH01000339">
    <property type="protein sequence ID" value="PZN77303.1"/>
    <property type="molecule type" value="Genomic_DNA"/>
</dbReference>
<comment type="catalytic activity">
    <reaction evidence="6">
        <text>guanosine(2251) in 23S rRNA + S-adenosyl-L-methionine = 2'-O-methylguanosine(2251) in 23S rRNA + S-adenosyl-L-homocysteine + H(+)</text>
        <dbReference type="Rhea" id="RHEA:24140"/>
        <dbReference type="Rhea" id="RHEA-COMP:10239"/>
        <dbReference type="Rhea" id="RHEA-COMP:10241"/>
        <dbReference type="ChEBI" id="CHEBI:15378"/>
        <dbReference type="ChEBI" id="CHEBI:57856"/>
        <dbReference type="ChEBI" id="CHEBI:59789"/>
        <dbReference type="ChEBI" id="CHEBI:74269"/>
        <dbReference type="ChEBI" id="CHEBI:74445"/>
        <dbReference type="EC" id="2.1.1.185"/>
    </reaction>
</comment>
<dbReference type="SMART" id="SM00967">
    <property type="entry name" value="SpoU_sub_bind"/>
    <property type="match status" value="1"/>
</dbReference>
<evidence type="ECO:0000313" key="9">
    <source>
        <dbReference type="Proteomes" id="UP000249396"/>
    </source>
</evidence>
<feature type="binding site" evidence="6">
    <location>
        <position position="219"/>
    </location>
    <ligand>
        <name>S-adenosyl-L-methionine</name>
        <dbReference type="ChEBI" id="CHEBI:59789"/>
    </ligand>
</feature>
<dbReference type="Pfam" id="PF08032">
    <property type="entry name" value="SpoU_sub_bind"/>
    <property type="match status" value="1"/>
</dbReference>
<dbReference type="EC" id="2.1.1.185" evidence="6"/>
<dbReference type="Gene3D" id="3.40.1280.10">
    <property type="match status" value="1"/>
</dbReference>
<evidence type="ECO:0000256" key="5">
    <source>
        <dbReference type="ARBA" id="ARBA00022691"/>
    </source>
</evidence>
<feature type="domain" description="RNA 2-O ribose methyltransferase substrate binding" evidence="7">
    <location>
        <begin position="6"/>
        <end position="82"/>
    </location>
</feature>
<dbReference type="InterPro" id="IPR013123">
    <property type="entry name" value="SpoU_subst-bd"/>
</dbReference>
<dbReference type="Gene3D" id="3.30.1330.30">
    <property type="match status" value="1"/>
</dbReference>
<comment type="caution">
    <text evidence="8">The sequence shown here is derived from an EMBL/GenBank/DDBJ whole genome shotgun (WGS) entry which is preliminary data.</text>
</comment>
<evidence type="ECO:0000256" key="2">
    <source>
        <dbReference type="ARBA" id="ARBA00022552"/>
    </source>
</evidence>
<keyword evidence="4 6" id="KW-0808">Transferase</keyword>
<evidence type="ECO:0000313" key="8">
    <source>
        <dbReference type="EMBL" id="PZN77303.1"/>
    </source>
</evidence>
<feature type="binding site" evidence="6">
    <location>
        <position position="199"/>
    </location>
    <ligand>
        <name>S-adenosyl-L-methionine</name>
        <dbReference type="ChEBI" id="CHEBI:59789"/>
    </ligand>
</feature>
<comment type="function">
    <text evidence="6">Specifically methylates the ribose of guanosine 2251 in 23S rRNA.</text>
</comment>
<evidence type="ECO:0000256" key="1">
    <source>
        <dbReference type="ARBA" id="ARBA00022490"/>
    </source>
</evidence>
<dbReference type="CDD" id="cd18103">
    <property type="entry name" value="SpoU-like_RlmB"/>
    <property type="match status" value="1"/>
</dbReference>
<reference evidence="8 9" key="1">
    <citation type="journal article" date="2018" name="Aquat. Microb. Ecol.">
        <title>Gammaproteobacterial methanotrophs dominate.</title>
        <authorList>
            <person name="Rissanen A.J."/>
            <person name="Saarenheimo J."/>
            <person name="Tiirola M."/>
            <person name="Peura S."/>
            <person name="Aalto S.L."/>
            <person name="Karvinen A."/>
            <person name="Nykanen H."/>
        </authorList>
    </citation>
    <scope>NUCLEOTIDE SEQUENCE [LARGE SCALE GENOMIC DNA]</scope>
    <source>
        <strain evidence="8">AMbin10</strain>
    </source>
</reference>
<dbReference type="GO" id="GO:0070039">
    <property type="term" value="F:rRNA (guanosine-2'-O-)-methyltransferase activity"/>
    <property type="evidence" value="ECO:0007669"/>
    <property type="project" value="UniProtKB-UniRule"/>
</dbReference>
<dbReference type="PANTHER" id="PTHR46429:SF1">
    <property type="entry name" value="23S RRNA (GUANOSINE-2'-O-)-METHYLTRANSFERASE RLMB"/>
    <property type="match status" value="1"/>
</dbReference>
<feature type="binding site" evidence="6">
    <location>
        <position position="228"/>
    </location>
    <ligand>
        <name>S-adenosyl-L-methionine</name>
        <dbReference type="ChEBI" id="CHEBI:59789"/>
    </ligand>
</feature>
<dbReference type="AlphaFoldDB" id="A0A2W4R1B3"/>
<comment type="subcellular location">
    <subcellularLocation>
        <location evidence="6">Cytoplasm</location>
    </subcellularLocation>
</comment>
<dbReference type="InterPro" id="IPR029026">
    <property type="entry name" value="tRNA_m1G_MTases_N"/>
</dbReference>
<accession>A0A2W4R1B3</accession>
<dbReference type="HAMAP" id="MF_01887">
    <property type="entry name" value="23SrRNA_methyltr_B"/>
    <property type="match status" value="1"/>
</dbReference>
<organism evidence="8 9">
    <name type="scientific">Candidatus Methylumidiphilus alinenensis</name>
    <dbReference type="NCBI Taxonomy" id="2202197"/>
    <lineage>
        <taxon>Bacteria</taxon>
        <taxon>Pseudomonadati</taxon>
        <taxon>Pseudomonadota</taxon>
        <taxon>Gammaproteobacteria</taxon>
        <taxon>Methylococcales</taxon>
        <taxon>Candidatus Methylumidiphilus</taxon>
    </lineage>
</organism>
<dbReference type="SUPFAM" id="SSF55315">
    <property type="entry name" value="L30e-like"/>
    <property type="match status" value="1"/>
</dbReference>
<evidence type="ECO:0000259" key="7">
    <source>
        <dbReference type="SMART" id="SM00967"/>
    </source>
</evidence>
<dbReference type="InterPro" id="IPR029064">
    <property type="entry name" value="Ribosomal_eL30-like_sf"/>
</dbReference>
<keyword evidence="5 6" id="KW-0949">S-adenosyl-L-methionine</keyword>
<dbReference type="SUPFAM" id="SSF75217">
    <property type="entry name" value="alpha/beta knot"/>
    <property type="match status" value="1"/>
</dbReference>
<proteinExistence type="inferred from homology"/>
<evidence type="ECO:0000256" key="6">
    <source>
        <dbReference type="HAMAP-Rule" id="MF_01887"/>
    </source>
</evidence>
<dbReference type="PANTHER" id="PTHR46429">
    <property type="entry name" value="23S RRNA (GUANOSINE-2'-O-)-METHYLTRANSFERASE RLMB"/>
    <property type="match status" value="1"/>
</dbReference>
<sequence length="248" mass="26692">MSGKRRIVGLHAAQSALEHTPDKLTAAWVDAGRMDVRLARVKQELEAAGVNIHIVNRKELERLSEGRNHQGVIVELEMAHELGETDLRDALDALAAPAFFLVLDHVQDPHNLGACLRSADAAGVDGVIITKDQSVGITPTVAKVASGAAETVPLYKVTNLARALGWLKEAGIWIVGAAGEAEKTVYQTDLNLPLALVMGAEEKGMRRLTRENCDFLVKIPMLGQVESLNVSVATGILLFEAVRQRGKA</sequence>
<dbReference type="Proteomes" id="UP000249396">
    <property type="component" value="Unassembled WGS sequence"/>
</dbReference>
<gene>
    <name evidence="6" type="primary">rlmB</name>
    <name evidence="8" type="ORF">DM484_15060</name>
</gene>
<protein>
    <recommendedName>
        <fullName evidence="6">23S rRNA (guanosine-2'-O-)-methyltransferase RlmB</fullName>
        <ecNumber evidence="6">2.1.1.185</ecNumber>
    </recommendedName>
    <alternativeName>
        <fullName evidence="6">23S rRNA (guanosine2251 2'-O)-methyltransferase</fullName>
    </alternativeName>
    <alternativeName>
        <fullName evidence="6">23S rRNA Gm2251 2'-O-methyltransferase</fullName>
    </alternativeName>
</protein>
<keyword evidence="3 6" id="KW-0489">Methyltransferase</keyword>
<dbReference type="FunFam" id="3.40.1280.10:FF:000008">
    <property type="entry name" value="Group 3 RNA methyltransferase TrmH"/>
    <property type="match status" value="1"/>
</dbReference>
<dbReference type="GO" id="GO:0003723">
    <property type="term" value="F:RNA binding"/>
    <property type="evidence" value="ECO:0007669"/>
    <property type="project" value="InterPro"/>
</dbReference>
<dbReference type="Pfam" id="PF00588">
    <property type="entry name" value="SpoU_methylase"/>
    <property type="match status" value="1"/>
</dbReference>